<reference evidence="4 5" key="1">
    <citation type="submission" date="2011-03" db="EMBL/GenBank/DDBJ databases">
        <authorList>
            <person name="Weinstock G."/>
            <person name="Sodergren E."/>
            <person name="Clifton S."/>
            <person name="Fulton L."/>
            <person name="Fulton B."/>
            <person name="Courtney L."/>
            <person name="Fronick C."/>
            <person name="Harrison M."/>
            <person name="Strong C."/>
            <person name="Farmer C."/>
            <person name="Delahaunty K."/>
            <person name="Markovic C."/>
            <person name="Hall O."/>
            <person name="Minx P."/>
            <person name="Tomlinson C."/>
            <person name="Mitreva M."/>
            <person name="Hou S."/>
            <person name="Chen J."/>
            <person name="Wollam A."/>
            <person name="Pepin K.H."/>
            <person name="Johnson M."/>
            <person name="Bhonagiri V."/>
            <person name="Zhang X."/>
            <person name="Suruliraj S."/>
            <person name="Warren W."/>
            <person name="Chinwalla A."/>
            <person name="Mardis E.R."/>
            <person name="Wilson R.K."/>
        </authorList>
    </citation>
    <scope>NUCLEOTIDE SEQUENCE [LARGE SCALE GENOMIC DNA]</scope>
    <source>
        <strain evidence="4 5">YIT 11840</strain>
    </source>
</reference>
<evidence type="ECO:0000256" key="2">
    <source>
        <dbReference type="PROSITE-ProRule" id="PRU00335"/>
    </source>
</evidence>
<proteinExistence type="predicted"/>
<gene>
    <name evidence="4" type="ORF">HMPREF9441_02824</name>
</gene>
<feature type="DNA-binding region" description="H-T-H motif" evidence="2">
    <location>
        <begin position="31"/>
        <end position="50"/>
    </location>
</feature>
<dbReference type="Gene3D" id="1.10.357.10">
    <property type="entry name" value="Tetracycline Repressor, domain 2"/>
    <property type="match status" value="1"/>
</dbReference>
<dbReference type="RefSeq" id="WP_008621605.1">
    <property type="nucleotide sequence ID" value="NZ_JH376616.1"/>
</dbReference>
<dbReference type="SUPFAM" id="SSF46689">
    <property type="entry name" value="Homeodomain-like"/>
    <property type="match status" value="1"/>
</dbReference>
<dbReference type="Pfam" id="PF00440">
    <property type="entry name" value="TetR_N"/>
    <property type="match status" value="1"/>
</dbReference>
<evidence type="ECO:0000313" key="5">
    <source>
        <dbReference type="Proteomes" id="UP000003598"/>
    </source>
</evidence>
<dbReference type="AlphaFoldDB" id="G5STX0"/>
<comment type="caution">
    <text evidence="4">The sequence shown here is derived from an EMBL/GenBank/DDBJ whole genome shotgun (WGS) entry which is preliminary data.</text>
</comment>
<dbReference type="InterPro" id="IPR001647">
    <property type="entry name" value="HTH_TetR"/>
</dbReference>
<name>G5STX0_9BACT</name>
<evidence type="ECO:0000259" key="3">
    <source>
        <dbReference type="PROSITE" id="PS50977"/>
    </source>
</evidence>
<dbReference type="GeneID" id="93558158"/>
<feature type="domain" description="HTH tetR-type" evidence="3">
    <location>
        <begin position="8"/>
        <end position="68"/>
    </location>
</feature>
<dbReference type="InterPro" id="IPR009057">
    <property type="entry name" value="Homeodomain-like_sf"/>
</dbReference>
<keyword evidence="1 2" id="KW-0238">DNA-binding</keyword>
<dbReference type="PROSITE" id="PS50977">
    <property type="entry name" value="HTH_TETR_2"/>
    <property type="match status" value="1"/>
</dbReference>
<dbReference type="eggNOG" id="COG1309">
    <property type="taxonomic scope" value="Bacteria"/>
</dbReference>
<dbReference type="OrthoDB" id="6430772at2"/>
<dbReference type="InterPro" id="IPR050624">
    <property type="entry name" value="HTH-type_Tx_Regulator"/>
</dbReference>
<dbReference type="PANTHER" id="PTHR43479:SF11">
    <property type="entry name" value="ACREF_ENVCD OPERON REPRESSOR-RELATED"/>
    <property type="match status" value="1"/>
</dbReference>
<evidence type="ECO:0000256" key="1">
    <source>
        <dbReference type="ARBA" id="ARBA00023125"/>
    </source>
</evidence>
<dbReference type="STRING" id="762968.HMPREF9441_02824"/>
<dbReference type="GO" id="GO:0003677">
    <property type="term" value="F:DNA binding"/>
    <property type="evidence" value="ECO:0007669"/>
    <property type="project" value="UniProtKB-UniRule"/>
</dbReference>
<protein>
    <submittedName>
        <fullName evidence="4">Transcriptional regulator, TetR family</fullName>
    </submittedName>
</protein>
<organism evidence="4 5">
    <name type="scientific">Paraprevotella clara YIT 11840</name>
    <dbReference type="NCBI Taxonomy" id="762968"/>
    <lineage>
        <taxon>Bacteria</taxon>
        <taxon>Pseudomonadati</taxon>
        <taxon>Bacteroidota</taxon>
        <taxon>Bacteroidia</taxon>
        <taxon>Bacteroidales</taxon>
        <taxon>Prevotellaceae</taxon>
        <taxon>Paraprevotella</taxon>
    </lineage>
</organism>
<dbReference type="EMBL" id="AFFY01000045">
    <property type="protein sequence ID" value="EHG99212.1"/>
    <property type="molecule type" value="Genomic_DNA"/>
</dbReference>
<evidence type="ECO:0000313" key="4">
    <source>
        <dbReference type="EMBL" id="EHG99212.1"/>
    </source>
</evidence>
<keyword evidence="5" id="KW-1185">Reference proteome</keyword>
<dbReference type="HOGENOM" id="CLU_069356_6_2_10"/>
<dbReference type="Proteomes" id="UP000003598">
    <property type="component" value="Unassembled WGS sequence"/>
</dbReference>
<dbReference type="PANTHER" id="PTHR43479">
    <property type="entry name" value="ACREF/ENVCD OPERON REPRESSOR-RELATED"/>
    <property type="match status" value="1"/>
</dbReference>
<dbReference type="PATRIC" id="fig|762968.3.peg.2508"/>
<dbReference type="PRINTS" id="PR00455">
    <property type="entry name" value="HTHTETR"/>
</dbReference>
<accession>G5STX0</accession>
<sequence>MPMQTVKDHIKSDILQSAATLFLEKGYLKVPMREIAHKSGVGLSNIYNYFSCKDDIFVQIVTPAVRTFENMLDEHHGRRGTDIMAMCDRDYFKYMVAEYTSFIHRHRDLLLLLLFRSQGSSLENYKEEFARKSTALVKEYFTLMKHKHPQLETDISDFSIRMHTVWMFALFEELLMRRVKPDEIEKVVTEYMTIEVAGWRELMKI</sequence>